<organism evidence="2 3">
    <name type="scientific">Buttiauxella agrestis ATCC 33320</name>
    <dbReference type="NCBI Taxonomy" id="1006004"/>
    <lineage>
        <taxon>Bacteria</taxon>
        <taxon>Pseudomonadati</taxon>
        <taxon>Pseudomonadota</taxon>
        <taxon>Gammaproteobacteria</taxon>
        <taxon>Enterobacterales</taxon>
        <taxon>Enterobacteriaceae</taxon>
        <taxon>Buttiauxella</taxon>
    </lineage>
</organism>
<proteinExistence type="predicted"/>
<sequence length="150" mass="17107">MTTTQFPGRSPRIAGWLLAPLAWLLMTLLSSSIALAIYLMMLISPESHRLMSAQGPKMVMFWYTSIACAIAMWGYTVWLTIAFFKRRKNVVRHYILWLLLSVLLAVKAFAFSPVSDDLALRQLMFPLLAAALLVPYLKRSQRVKQTFINP</sequence>
<feature type="transmembrane region" description="Helical" evidence="1">
    <location>
        <begin position="21"/>
        <end position="41"/>
    </location>
</feature>
<feature type="transmembrane region" description="Helical" evidence="1">
    <location>
        <begin position="118"/>
        <end position="137"/>
    </location>
</feature>
<dbReference type="Pfam" id="PF10754">
    <property type="entry name" value="DUF2569"/>
    <property type="match status" value="1"/>
</dbReference>
<gene>
    <name evidence="2" type="primary">ydgK</name>
    <name evidence="2" type="ORF">GBAG_2120</name>
</gene>
<keyword evidence="1" id="KW-0472">Membrane</keyword>
<feature type="transmembrane region" description="Helical" evidence="1">
    <location>
        <begin position="94"/>
        <end position="112"/>
    </location>
</feature>
<dbReference type="EMBL" id="JMPI01000030">
    <property type="protein sequence ID" value="KFC81340.1"/>
    <property type="molecule type" value="Genomic_DNA"/>
</dbReference>
<dbReference type="eggNOG" id="ENOG502ZZZI">
    <property type="taxonomic scope" value="Bacteria"/>
</dbReference>
<dbReference type="OrthoDB" id="6504677at2"/>
<keyword evidence="3" id="KW-1185">Reference proteome</keyword>
<reference evidence="2 3" key="1">
    <citation type="submission" date="2014-05" db="EMBL/GenBank/DDBJ databases">
        <title>ATOL: Assembling a taxonomically balanced genome-scale reconstruction of the evolutionary history of the Enterobacteriaceae.</title>
        <authorList>
            <person name="Plunkett G.III."/>
            <person name="Neeno-Eckwall E.C."/>
            <person name="Glasner J.D."/>
            <person name="Perna N.T."/>
        </authorList>
    </citation>
    <scope>NUCLEOTIDE SEQUENCE [LARGE SCALE GENOMIC DNA]</scope>
    <source>
        <strain evidence="2 3">ATCC 33320</strain>
    </source>
</reference>
<dbReference type="InterPro" id="IPR019690">
    <property type="entry name" value="DUF2569"/>
</dbReference>
<dbReference type="RefSeq" id="WP_034495756.1">
    <property type="nucleotide sequence ID" value="NZ_JMPI01000030.1"/>
</dbReference>
<comment type="caution">
    <text evidence="2">The sequence shown here is derived from an EMBL/GenBank/DDBJ whole genome shotgun (WGS) entry which is preliminary data.</text>
</comment>
<keyword evidence="1" id="KW-1133">Transmembrane helix</keyword>
<dbReference type="AlphaFoldDB" id="A0A085GC95"/>
<protein>
    <submittedName>
        <fullName evidence="2">Putative membrane protein</fullName>
    </submittedName>
</protein>
<dbReference type="STRING" id="1006004.GBAG_2120"/>
<feature type="transmembrane region" description="Helical" evidence="1">
    <location>
        <begin position="61"/>
        <end position="82"/>
    </location>
</feature>
<dbReference type="Proteomes" id="UP000028653">
    <property type="component" value="Unassembled WGS sequence"/>
</dbReference>
<evidence type="ECO:0000313" key="3">
    <source>
        <dbReference type="Proteomes" id="UP000028653"/>
    </source>
</evidence>
<accession>A0A085GC95</accession>
<name>A0A085GC95_9ENTR</name>
<evidence type="ECO:0000313" key="2">
    <source>
        <dbReference type="EMBL" id="KFC81340.1"/>
    </source>
</evidence>
<evidence type="ECO:0000256" key="1">
    <source>
        <dbReference type="SAM" id="Phobius"/>
    </source>
</evidence>
<keyword evidence="1" id="KW-0812">Transmembrane</keyword>